<sequence length="299" mass="34320">MNRTHVCEYQQEERVKVQMPTVHAFTATVRVYRPGCYTNAPACVNYERRGKDSEQGKTDDTDDGGCSVRTKTSTNSTGQITQDGEIYYLVDNSQDNNANRSDGEGSKKQLLDAPESDEEDKVSTVQSDHSHRGKNHNKDVNREKGISEYTNDEPSIRDVAEGGKSSPSVFRRESEVNTHQRPSSLTANRRRWNEHHHTQSSLTDTTTPSTRRAHRRRHRGRSPSSRDEDVTVETTYTSGRNGYRHRYNNNETKFDAYSYTIIMTDGKKNGRRREEETKKEQVSRREENIDAYLGKSYDI</sequence>
<dbReference type="Proteomes" id="UP000747542">
    <property type="component" value="Unassembled WGS sequence"/>
</dbReference>
<proteinExistence type="predicted"/>
<feature type="region of interest" description="Disordered" evidence="1">
    <location>
        <begin position="93"/>
        <end position="243"/>
    </location>
</feature>
<gene>
    <name evidence="2" type="primary">Megf-L2</name>
    <name evidence="2" type="ORF">Hamer_G006815</name>
</gene>
<evidence type="ECO:0000256" key="1">
    <source>
        <dbReference type="SAM" id="MobiDB-lite"/>
    </source>
</evidence>
<dbReference type="EMBL" id="JAHLQT010010484">
    <property type="protein sequence ID" value="KAG7172605.1"/>
    <property type="molecule type" value="Genomic_DNA"/>
</dbReference>
<organism evidence="2 3">
    <name type="scientific">Homarus americanus</name>
    <name type="common">American lobster</name>
    <dbReference type="NCBI Taxonomy" id="6706"/>
    <lineage>
        <taxon>Eukaryota</taxon>
        <taxon>Metazoa</taxon>
        <taxon>Ecdysozoa</taxon>
        <taxon>Arthropoda</taxon>
        <taxon>Crustacea</taxon>
        <taxon>Multicrustacea</taxon>
        <taxon>Malacostraca</taxon>
        <taxon>Eumalacostraca</taxon>
        <taxon>Eucarida</taxon>
        <taxon>Decapoda</taxon>
        <taxon>Pleocyemata</taxon>
        <taxon>Astacidea</taxon>
        <taxon>Nephropoidea</taxon>
        <taxon>Nephropidae</taxon>
        <taxon>Homarus</taxon>
    </lineage>
</organism>
<feature type="region of interest" description="Disordered" evidence="1">
    <location>
        <begin position="49"/>
        <end position="79"/>
    </location>
</feature>
<feature type="compositionally biased region" description="Basic and acidic residues" evidence="1">
    <location>
        <begin position="101"/>
        <end position="110"/>
    </location>
</feature>
<feature type="compositionally biased region" description="Basic and acidic residues" evidence="1">
    <location>
        <begin position="136"/>
        <end position="146"/>
    </location>
</feature>
<protein>
    <submittedName>
        <fullName evidence="2">Putative multiple epidermal growth factor-like 2</fullName>
    </submittedName>
</protein>
<feature type="compositionally biased region" description="Basic residues" evidence="1">
    <location>
        <begin position="211"/>
        <end position="221"/>
    </location>
</feature>
<evidence type="ECO:0000313" key="2">
    <source>
        <dbReference type="EMBL" id="KAG7172605.1"/>
    </source>
</evidence>
<comment type="caution">
    <text evidence="2">The sequence shown here is derived from an EMBL/GenBank/DDBJ whole genome shotgun (WGS) entry which is preliminary data.</text>
</comment>
<reference evidence="2" key="1">
    <citation type="journal article" date="2021" name="Sci. Adv.">
        <title>The American lobster genome reveals insights on longevity, neural, and immune adaptations.</title>
        <authorList>
            <person name="Polinski J.M."/>
            <person name="Zimin A.V."/>
            <person name="Clark K.F."/>
            <person name="Kohn A.B."/>
            <person name="Sadowski N."/>
            <person name="Timp W."/>
            <person name="Ptitsyn A."/>
            <person name="Khanna P."/>
            <person name="Romanova D.Y."/>
            <person name="Williams P."/>
            <person name="Greenwood S.J."/>
            <person name="Moroz L.L."/>
            <person name="Walt D.R."/>
            <person name="Bodnar A.G."/>
        </authorList>
    </citation>
    <scope>NUCLEOTIDE SEQUENCE</scope>
    <source>
        <strain evidence="2">GMGI-L3</strain>
    </source>
</reference>
<accession>A0A8J5T4T3</accession>
<keyword evidence="3" id="KW-1185">Reference proteome</keyword>
<name>A0A8J5T4T3_HOMAM</name>
<feature type="compositionally biased region" description="Polar residues" evidence="1">
    <location>
        <begin position="69"/>
        <end position="79"/>
    </location>
</feature>
<evidence type="ECO:0000313" key="3">
    <source>
        <dbReference type="Proteomes" id="UP000747542"/>
    </source>
</evidence>
<feature type="compositionally biased region" description="Basic and acidic residues" evidence="1">
    <location>
        <begin position="49"/>
        <end position="59"/>
    </location>
</feature>
<feature type="region of interest" description="Disordered" evidence="1">
    <location>
        <begin position="266"/>
        <end position="287"/>
    </location>
</feature>
<dbReference type="AlphaFoldDB" id="A0A8J5T4T3"/>